<gene>
    <name evidence="2" type="ORF">DC60_22350</name>
</gene>
<proteinExistence type="predicted"/>
<feature type="compositionally biased region" description="Polar residues" evidence="1">
    <location>
        <begin position="24"/>
        <end position="36"/>
    </location>
</feature>
<accession>A0ABR4S1J9</accession>
<reference evidence="2 3" key="1">
    <citation type="submission" date="2014-03" db="EMBL/GenBank/DDBJ databases">
        <title>Genome Sequence of Streptomyces wadayamensis A23 strain, an endophytic actinobacteria from Citrus reticulata.</title>
        <authorList>
            <person name="de Oliveira L.G."/>
            <person name="Tormet G.D."/>
            <person name="Marcon J."/>
            <person name="Samborsky M."/>
            <person name="Araujo W.L."/>
            <person name="de Azevedo J.L."/>
        </authorList>
    </citation>
    <scope>NUCLEOTIDE SEQUENCE [LARGE SCALE GENOMIC DNA]</scope>
    <source>
        <strain evidence="2 3">A23</strain>
    </source>
</reference>
<evidence type="ECO:0000256" key="1">
    <source>
        <dbReference type="SAM" id="MobiDB-lite"/>
    </source>
</evidence>
<evidence type="ECO:0000313" key="3">
    <source>
        <dbReference type="Proteomes" id="UP000027443"/>
    </source>
</evidence>
<organism evidence="2 3">
    <name type="scientific">Streptomyces wadayamensis</name>
    <dbReference type="NCBI Taxonomy" id="141454"/>
    <lineage>
        <taxon>Bacteria</taxon>
        <taxon>Bacillati</taxon>
        <taxon>Actinomycetota</taxon>
        <taxon>Actinomycetes</taxon>
        <taxon>Kitasatosporales</taxon>
        <taxon>Streptomycetaceae</taxon>
        <taxon>Streptomyces</taxon>
    </lineage>
</organism>
<feature type="region of interest" description="Disordered" evidence="1">
    <location>
        <begin position="1"/>
        <end position="197"/>
    </location>
</feature>
<keyword evidence="3" id="KW-1185">Reference proteome</keyword>
<feature type="compositionally biased region" description="Pro residues" evidence="1">
    <location>
        <begin position="186"/>
        <end position="197"/>
    </location>
</feature>
<name>A0ABR4S1J9_9ACTN</name>
<evidence type="ECO:0000313" key="2">
    <source>
        <dbReference type="EMBL" id="KDR59512.1"/>
    </source>
</evidence>
<comment type="caution">
    <text evidence="2">The sequence shown here is derived from an EMBL/GenBank/DDBJ whole genome shotgun (WGS) entry which is preliminary data.</text>
</comment>
<feature type="compositionally biased region" description="Low complexity" evidence="1">
    <location>
        <begin position="39"/>
        <end position="54"/>
    </location>
</feature>
<dbReference type="Proteomes" id="UP000027443">
    <property type="component" value="Unassembled WGS sequence"/>
</dbReference>
<dbReference type="EMBL" id="JHDU01000091">
    <property type="protein sequence ID" value="KDR59512.1"/>
    <property type="molecule type" value="Genomic_DNA"/>
</dbReference>
<feature type="compositionally biased region" description="Basic and acidic residues" evidence="1">
    <location>
        <begin position="60"/>
        <end position="126"/>
    </location>
</feature>
<sequence>MQNPSVRPGRSPRDRPTGAPHSARLQNRLRSGTRGSDATAVRGSGRGTSGTATRPAPSRPRCEELFEAELRTDTDRVVARPDCDRDSCPDTDRREERDPVEAAVRADPEPRADPAEPRAERPERAEPPAATPVGGEESDPSGDTTGAIPHSSQYNSPPPTSSYAPAHPGRWQLRLTPRPSRRHPHPAPAPRRPPAGT</sequence>
<protein>
    <submittedName>
        <fullName evidence="2">Uncharacterized protein</fullName>
    </submittedName>
</protein>